<sequence length="71" mass="7990">MEAIMPMPNSTSPRLADSEWRQARMKPGPMQHPAARQSHANAAGDADLRMREWKAVRPTDHVRRMAQVGQA</sequence>
<protein>
    <submittedName>
        <fullName evidence="2">Uncharacterized protein</fullName>
    </submittedName>
</protein>
<dbReference type="Proteomes" id="UP000216998">
    <property type="component" value="Unassembled WGS sequence"/>
</dbReference>
<name>A0A255Z8S9_9PROT</name>
<feature type="region of interest" description="Disordered" evidence="1">
    <location>
        <begin position="24"/>
        <end position="45"/>
    </location>
</feature>
<proteinExistence type="predicted"/>
<comment type="caution">
    <text evidence="2">The sequence shown here is derived from an EMBL/GenBank/DDBJ whole genome shotgun (WGS) entry which is preliminary data.</text>
</comment>
<gene>
    <name evidence="2" type="ORF">CHU95_01930</name>
</gene>
<reference evidence="2 3" key="1">
    <citation type="submission" date="2017-07" db="EMBL/GenBank/DDBJ databases">
        <title>Niveispirillum cyanobacteriorum sp. nov., isolated from cyanobacterial aggregates in a eutrophic lake.</title>
        <authorList>
            <person name="Cai H."/>
        </authorList>
    </citation>
    <scope>NUCLEOTIDE SEQUENCE [LARGE SCALE GENOMIC DNA]</scope>
    <source>
        <strain evidence="3">TH1-14</strain>
    </source>
</reference>
<dbReference type="AlphaFoldDB" id="A0A255Z8S9"/>
<organism evidence="2 3">
    <name type="scientific">Niveispirillum lacus</name>
    <dbReference type="NCBI Taxonomy" id="1981099"/>
    <lineage>
        <taxon>Bacteria</taxon>
        <taxon>Pseudomonadati</taxon>
        <taxon>Pseudomonadota</taxon>
        <taxon>Alphaproteobacteria</taxon>
        <taxon>Rhodospirillales</taxon>
        <taxon>Azospirillaceae</taxon>
        <taxon>Niveispirillum</taxon>
    </lineage>
</organism>
<evidence type="ECO:0000256" key="1">
    <source>
        <dbReference type="SAM" id="MobiDB-lite"/>
    </source>
</evidence>
<keyword evidence="3" id="KW-1185">Reference proteome</keyword>
<accession>A0A255Z8S9</accession>
<dbReference type="EMBL" id="NOXU01000016">
    <property type="protein sequence ID" value="OYQ37295.1"/>
    <property type="molecule type" value="Genomic_DNA"/>
</dbReference>
<evidence type="ECO:0000313" key="3">
    <source>
        <dbReference type="Proteomes" id="UP000216998"/>
    </source>
</evidence>
<evidence type="ECO:0000313" key="2">
    <source>
        <dbReference type="EMBL" id="OYQ37295.1"/>
    </source>
</evidence>